<organism evidence="3 4">
    <name type="scientific">Pseudocohnilembus persalinus</name>
    <name type="common">Ciliate</name>
    <dbReference type="NCBI Taxonomy" id="266149"/>
    <lineage>
        <taxon>Eukaryota</taxon>
        <taxon>Sar</taxon>
        <taxon>Alveolata</taxon>
        <taxon>Ciliophora</taxon>
        <taxon>Intramacronucleata</taxon>
        <taxon>Oligohymenophorea</taxon>
        <taxon>Scuticociliatia</taxon>
        <taxon>Philasterida</taxon>
        <taxon>Pseudocohnilembidae</taxon>
        <taxon>Pseudocohnilembus</taxon>
    </lineage>
</organism>
<dbReference type="InParanoid" id="A0A0V0R7I1"/>
<dbReference type="InterPro" id="IPR050231">
    <property type="entry name" value="Iron_ascorbate_oxido_reductase"/>
</dbReference>
<accession>A0A0V0R7I1</accession>
<dbReference type="PANTHER" id="PTHR47990">
    <property type="entry name" value="2-OXOGLUTARATE (2OG) AND FE(II)-DEPENDENT OXYGENASE SUPERFAMILY PROTEIN-RELATED"/>
    <property type="match status" value="1"/>
</dbReference>
<dbReference type="Gene3D" id="2.60.120.330">
    <property type="entry name" value="B-lactam Antibiotic, Isopenicillin N Synthase, Chain"/>
    <property type="match status" value="1"/>
</dbReference>
<dbReference type="GO" id="GO:0016491">
    <property type="term" value="F:oxidoreductase activity"/>
    <property type="evidence" value="ECO:0007669"/>
    <property type="project" value="UniProtKB-KW"/>
</dbReference>
<dbReference type="InterPro" id="IPR005123">
    <property type="entry name" value="Oxoglu/Fe-dep_dioxygenase_dom"/>
</dbReference>
<dbReference type="AlphaFoldDB" id="A0A0V0R7I1"/>
<proteinExistence type="inferred from homology"/>
<dbReference type="GO" id="GO:0046872">
    <property type="term" value="F:metal ion binding"/>
    <property type="evidence" value="ECO:0007669"/>
    <property type="project" value="UniProtKB-KW"/>
</dbReference>
<dbReference type="InterPro" id="IPR027443">
    <property type="entry name" value="IPNS-like_sf"/>
</dbReference>
<dbReference type="SUPFAM" id="SSF51197">
    <property type="entry name" value="Clavaminate synthase-like"/>
    <property type="match status" value="1"/>
</dbReference>
<sequence>MQSLKKVLNNQVAKSQFKNLYQDQVVYAFASKYSLKAIDLNDADAPQRFVQSLKDTGFGVIKNHPIKQERVQSIYDNWYKFFQSERKHEYLYNKGTQDGYFPPNVSEIAKGNNVKDIKEYFHIYPFGQIPPELKEEAMAYYKDTSKFASQLLQWIQDFTPEEVKKNYKCPLPEMIRDTDQTLLRVLHYPPFSGKEEPGAIRAAAHEDINLITILPSANEPGLQVKTLDGEWIDVPSDFGNLIVNIGDMLQEASGHYFPSTPHRVINPTGEATKKSRISLPLFLHPRPDVVLSDKYTAESYLKERLIELGVLY</sequence>
<dbReference type="InterPro" id="IPR044861">
    <property type="entry name" value="IPNS-like_FE2OG_OXY"/>
</dbReference>
<dbReference type="EMBL" id="LDAU01000040">
    <property type="protein sequence ID" value="KRX10136.1"/>
    <property type="molecule type" value="Genomic_DNA"/>
</dbReference>
<comment type="caution">
    <text evidence="3">The sequence shown here is derived from an EMBL/GenBank/DDBJ whole genome shotgun (WGS) entry which is preliminary data.</text>
</comment>
<keyword evidence="1" id="KW-0479">Metal-binding</keyword>
<name>A0A0V0R7I1_PSEPJ</name>
<dbReference type="OMA" id="IKEYFHY"/>
<dbReference type="InterPro" id="IPR026992">
    <property type="entry name" value="DIOX_N"/>
</dbReference>
<keyword evidence="1" id="KW-0408">Iron</keyword>
<reference evidence="3 4" key="1">
    <citation type="journal article" date="2015" name="Sci. Rep.">
        <title>Genome of the facultative scuticociliatosis pathogen Pseudocohnilembus persalinus provides insight into its virulence through horizontal gene transfer.</title>
        <authorList>
            <person name="Xiong J."/>
            <person name="Wang G."/>
            <person name="Cheng J."/>
            <person name="Tian M."/>
            <person name="Pan X."/>
            <person name="Warren A."/>
            <person name="Jiang C."/>
            <person name="Yuan D."/>
            <person name="Miao W."/>
        </authorList>
    </citation>
    <scope>NUCLEOTIDE SEQUENCE [LARGE SCALE GENOMIC DNA]</scope>
    <source>
        <strain evidence="3">36N120E</strain>
    </source>
</reference>
<evidence type="ECO:0000313" key="3">
    <source>
        <dbReference type="EMBL" id="KRX10136.1"/>
    </source>
</evidence>
<dbReference type="Proteomes" id="UP000054937">
    <property type="component" value="Unassembled WGS sequence"/>
</dbReference>
<keyword evidence="1" id="KW-0560">Oxidoreductase</keyword>
<protein>
    <recommendedName>
        <fullName evidence="2">Fe2OG dioxygenase domain-containing protein</fullName>
    </recommendedName>
</protein>
<comment type="similarity">
    <text evidence="1">Belongs to the iron/ascorbate-dependent oxidoreductase family.</text>
</comment>
<dbReference type="PROSITE" id="PS51471">
    <property type="entry name" value="FE2OG_OXY"/>
    <property type="match status" value="1"/>
</dbReference>
<keyword evidence="4" id="KW-1185">Reference proteome</keyword>
<evidence type="ECO:0000313" key="4">
    <source>
        <dbReference type="Proteomes" id="UP000054937"/>
    </source>
</evidence>
<dbReference type="Pfam" id="PF03171">
    <property type="entry name" value="2OG-FeII_Oxy"/>
    <property type="match status" value="1"/>
</dbReference>
<dbReference type="OrthoDB" id="288590at2759"/>
<feature type="domain" description="Fe2OG dioxygenase" evidence="2">
    <location>
        <begin position="177"/>
        <end position="285"/>
    </location>
</feature>
<dbReference type="Pfam" id="PF14226">
    <property type="entry name" value="DIOX_N"/>
    <property type="match status" value="1"/>
</dbReference>
<evidence type="ECO:0000256" key="1">
    <source>
        <dbReference type="RuleBase" id="RU003682"/>
    </source>
</evidence>
<evidence type="ECO:0000259" key="2">
    <source>
        <dbReference type="PROSITE" id="PS51471"/>
    </source>
</evidence>
<gene>
    <name evidence="3" type="ORF">PPERSA_08539</name>
</gene>